<evidence type="ECO:0000313" key="8">
    <source>
        <dbReference type="EMBL" id="QPS02151.1"/>
    </source>
</evidence>
<evidence type="ECO:0000256" key="4">
    <source>
        <dbReference type="ARBA" id="ARBA00023139"/>
    </source>
</evidence>
<keyword evidence="3" id="KW-0472">Membrane</keyword>
<protein>
    <submittedName>
        <fullName evidence="8">ABC transporter substrate-binding protein</fullName>
    </submittedName>
</protein>
<keyword evidence="4" id="KW-0564">Palmitate</keyword>
<dbReference type="Proteomes" id="UP000594771">
    <property type="component" value="Chromosome"/>
</dbReference>
<keyword evidence="10" id="KW-1185">Reference proteome</keyword>
<dbReference type="PANTHER" id="PTHR43649:SF33">
    <property type="entry name" value="POLYGALACTURONAN_RHAMNOGALACTURONAN-BINDING PROTEIN YTCQ"/>
    <property type="match status" value="1"/>
</dbReference>
<evidence type="ECO:0000313" key="7">
    <source>
        <dbReference type="EMBL" id="MCY3053893.1"/>
    </source>
</evidence>
<evidence type="ECO:0000256" key="2">
    <source>
        <dbReference type="ARBA" id="ARBA00022729"/>
    </source>
</evidence>
<evidence type="ECO:0000313" key="10">
    <source>
        <dbReference type="Proteomes" id="UP001069145"/>
    </source>
</evidence>
<dbReference type="InterPro" id="IPR006059">
    <property type="entry name" value="SBP"/>
</dbReference>
<dbReference type="RefSeq" id="WP_060778609.1">
    <property type="nucleotide sequence ID" value="NZ_CAJHLF010000007.1"/>
</dbReference>
<sequence length="435" mass="47642">MSLKNRIFKGAMALLAGLSLAACGNGGSESASNNDGSDGPIEIEYWHGNADTQGGQQVKELVDKFNESQDEVHVTPVYNEGLYVGLMKNLQTQAAAKKYPAVVQIGWAYREYFDENFESMKPAELIDNYAAEEDKDYMDTKFHDEFTNLAKNLEGEVLGFPYSASTAVIFVNEDLLAEAGVNPDEIKTYDDLFEAAKTVKDKTGKYGLNIDQSNDNWTSQQLIESNGGKVVTDDGKTAIGSDESVEAMGAWAKGIEEGYIFNGQTADGQQSFITGDVAMTNSTIAQRGNITRNASFNAKAIPLPSFGDKERAIPAGGSFLAVTAQDEAEQEASWKFIKFLFEPDNIAIWDEGTGYLPPTTDATENDTLKKLIEEDQMYQTSYGQMEDLVPFSSFPGTNGLQASEKFRDARDRIFTGVSASEELPKAEDEINELLN</sequence>
<reference evidence="8 9" key="1">
    <citation type="submission" date="2020-12" db="EMBL/GenBank/DDBJ databases">
        <title>FDA dAtabase for Regulatory Grade micrObial Sequences (FDA-ARGOS): Supporting development and validation of Infectious Disease Dx tests.</title>
        <authorList>
            <person name="Sproer C."/>
            <person name="Gronow S."/>
            <person name="Severitt S."/>
            <person name="Schroder I."/>
            <person name="Tallon L."/>
            <person name="Sadzewicz L."/>
            <person name="Zhao X."/>
            <person name="Boylan J."/>
            <person name="Ott S."/>
            <person name="Bowen H."/>
            <person name="Vavikolanu K."/>
            <person name="Mehta A."/>
            <person name="Aluvathingal J."/>
            <person name="Nadendla S."/>
            <person name="Lowell S."/>
            <person name="Myers T."/>
            <person name="Yan Y."/>
            <person name="Sichtig H."/>
        </authorList>
    </citation>
    <scope>NUCLEOTIDE SEQUENCE [LARGE SCALE GENOMIC DNA]</scope>
    <source>
        <strain evidence="8 9">FDAARGOS_911</strain>
    </source>
</reference>
<dbReference type="EMBL" id="JAOTML010000009">
    <property type="protein sequence ID" value="MCY3053893.1"/>
    <property type="molecule type" value="Genomic_DNA"/>
</dbReference>
<dbReference type="PROSITE" id="PS51257">
    <property type="entry name" value="PROKAR_LIPOPROTEIN"/>
    <property type="match status" value="1"/>
</dbReference>
<feature type="chain" id="PRO_5038815174" evidence="6">
    <location>
        <begin position="22"/>
        <end position="435"/>
    </location>
</feature>
<dbReference type="KEGG" id="aun:AWM73_06445"/>
<dbReference type="Pfam" id="PF13416">
    <property type="entry name" value="SBP_bac_8"/>
    <property type="match status" value="1"/>
</dbReference>
<evidence type="ECO:0000256" key="5">
    <source>
        <dbReference type="ARBA" id="ARBA00023288"/>
    </source>
</evidence>
<organism evidence="8 9">
    <name type="scientific">Aerococcus urinae</name>
    <dbReference type="NCBI Taxonomy" id="1376"/>
    <lineage>
        <taxon>Bacteria</taxon>
        <taxon>Bacillati</taxon>
        <taxon>Bacillota</taxon>
        <taxon>Bacilli</taxon>
        <taxon>Lactobacillales</taxon>
        <taxon>Aerococcaceae</taxon>
        <taxon>Aerococcus</taxon>
    </lineage>
</organism>
<evidence type="ECO:0000313" key="9">
    <source>
        <dbReference type="Proteomes" id="UP000594771"/>
    </source>
</evidence>
<gene>
    <name evidence="8" type="ORF">I6G68_03590</name>
    <name evidence="7" type="ORF">ODY43_07810</name>
</gene>
<evidence type="ECO:0000256" key="1">
    <source>
        <dbReference type="ARBA" id="ARBA00022475"/>
    </source>
</evidence>
<dbReference type="AlphaFoldDB" id="A0A0X8FF35"/>
<evidence type="ECO:0000256" key="6">
    <source>
        <dbReference type="SAM" id="SignalP"/>
    </source>
</evidence>
<dbReference type="InterPro" id="IPR050490">
    <property type="entry name" value="Bact_solute-bd_prot1"/>
</dbReference>
<proteinExistence type="predicted"/>
<reference evidence="7" key="2">
    <citation type="submission" date="2022-09" db="EMBL/GenBank/DDBJ databases">
        <title>Aerococcus urinae taxonomy study.</title>
        <authorList>
            <person name="Christensen J."/>
            <person name="Senneby E."/>
        </authorList>
    </citation>
    <scope>NUCLEOTIDE SEQUENCE</scope>
    <source>
        <strain evidence="7">NLD-066-U95</strain>
    </source>
</reference>
<keyword evidence="5" id="KW-0449">Lipoprotein</keyword>
<accession>A0A0X8FF35</accession>
<name>A0A0X8FF35_9LACT</name>
<dbReference type="Gene3D" id="3.40.190.10">
    <property type="entry name" value="Periplasmic binding protein-like II"/>
    <property type="match status" value="2"/>
</dbReference>
<dbReference type="OrthoDB" id="9763054at2"/>
<dbReference type="GeneID" id="35767791"/>
<dbReference type="SUPFAM" id="SSF53850">
    <property type="entry name" value="Periplasmic binding protein-like II"/>
    <property type="match status" value="1"/>
</dbReference>
<feature type="signal peptide" evidence="6">
    <location>
        <begin position="1"/>
        <end position="21"/>
    </location>
</feature>
<dbReference type="Proteomes" id="UP001069145">
    <property type="component" value="Unassembled WGS sequence"/>
</dbReference>
<dbReference type="EMBL" id="CP065662">
    <property type="protein sequence ID" value="QPS02151.1"/>
    <property type="molecule type" value="Genomic_DNA"/>
</dbReference>
<keyword evidence="2 6" id="KW-0732">Signal</keyword>
<evidence type="ECO:0000256" key="3">
    <source>
        <dbReference type="ARBA" id="ARBA00023136"/>
    </source>
</evidence>
<keyword evidence="1" id="KW-1003">Cell membrane</keyword>
<dbReference type="CDD" id="cd14748">
    <property type="entry name" value="PBP2_UgpB"/>
    <property type="match status" value="1"/>
</dbReference>
<dbReference type="PANTHER" id="PTHR43649">
    <property type="entry name" value="ARABINOSE-BINDING PROTEIN-RELATED"/>
    <property type="match status" value="1"/>
</dbReference>